<comment type="similarity">
    <text evidence="1">Belongs to the bacterial ribosomal protein bS6 family.</text>
</comment>
<sequence>MFYELMAIARISDPLKTNKETVKIVSTLGRLILANRGVIRNITNMGPKNLPKLVRKDQERHFQGYHFMMSFDCSSKVQQELLRTLQRDPRVLRANIVKNDMNKGLNQGTSFERAYQSISKE</sequence>
<dbReference type="GO" id="GO:0005840">
    <property type="term" value="C:ribosome"/>
    <property type="evidence" value="ECO:0007669"/>
    <property type="project" value="UniProtKB-KW"/>
</dbReference>
<name>A0ABP0EJN7_9ASCO</name>
<dbReference type="Proteomes" id="UP001497600">
    <property type="component" value="Chromosome G"/>
</dbReference>
<dbReference type="EMBL" id="OZ004259">
    <property type="protein sequence ID" value="CAK7917401.1"/>
    <property type="molecule type" value="Genomic_DNA"/>
</dbReference>
<keyword evidence="2" id="KW-0689">Ribosomal protein</keyword>
<accession>A0ABP0EJN7</accession>
<dbReference type="SUPFAM" id="SSF54995">
    <property type="entry name" value="Ribosomal protein S6"/>
    <property type="match status" value="1"/>
</dbReference>
<gene>
    <name evidence="2" type="primary">MRP17</name>
    <name evidence="2" type="ORF">CAAN4_G08328</name>
</gene>
<dbReference type="Gene3D" id="3.30.70.60">
    <property type="match status" value="1"/>
</dbReference>
<dbReference type="PANTHER" id="PTHR21011:SF1">
    <property type="entry name" value="SMALL RIBOSOMAL SUBUNIT PROTEIN BS6M"/>
    <property type="match status" value="1"/>
</dbReference>
<protein>
    <submittedName>
        <fullName evidence="2">37S ribosomal protein Mrp17p, mitochondrial</fullName>
    </submittedName>
</protein>
<keyword evidence="2" id="KW-0687">Ribonucleoprotein</keyword>
<dbReference type="Pfam" id="PF01250">
    <property type="entry name" value="Ribosomal_S6"/>
    <property type="match status" value="1"/>
</dbReference>
<dbReference type="CDD" id="cd15465">
    <property type="entry name" value="bS6_mito"/>
    <property type="match status" value="1"/>
</dbReference>
<proteinExistence type="inferred from homology"/>
<dbReference type="PANTHER" id="PTHR21011">
    <property type="entry name" value="MITOCHONDRIAL 28S RIBOSOMAL PROTEIN S6"/>
    <property type="match status" value="1"/>
</dbReference>
<reference evidence="2 3" key="1">
    <citation type="submission" date="2024-01" db="EMBL/GenBank/DDBJ databases">
        <authorList>
            <consortium name="Genoscope - CEA"/>
            <person name="William W."/>
        </authorList>
    </citation>
    <scope>NUCLEOTIDE SEQUENCE [LARGE SCALE GENOMIC DNA]</scope>
    <source>
        <strain evidence="2 3">29B2s-10</strain>
    </source>
</reference>
<evidence type="ECO:0000313" key="2">
    <source>
        <dbReference type="EMBL" id="CAK7917401.1"/>
    </source>
</evidence>
<keyword evidence="3" id="KW-1185">Reference proteome</keyword>
<dbReference type="InterPro" id="IPR000529">
    <property type="entry name" value="Ribosomal_bS6"/>
</dbReference>
<organism evidence="2 3">
    <name type="scientific">[Candida] anglica</name>
    <dbReference type="NCBI Taxonomy" id="148631"/>
    <lineage>
        <taxon>Eukaryota</taxon>
        <taxon>Fungi</taxon>
        <taxon>Dikarya</taxon>
        <taxon>Ascomycota</taxon>
        <taxon>Saccharomycotina</taxon>
        <taxon>Pichiomycetes</taxon>
        <taxon>Debaryomycetaceae</taxon>
        <taxon>Kurtzmaniella</taxon>
    </lineage>
</organism>
<evidence type="ECO:0000256" key="1">
    <source>
        <dbReference type="ARBA" id="ARBA00009512"/>
    </source>
</evidence>
<dbReference type="InterPro" id="IPR014717">
    <property type="entry name" value="Transl_elong_EF1B/ribsomal_bS6"/>
</dbReference>
<dbReference type="InterPro" id="IPR035980">
    <property type="entry name" value="Ribosomal_bS6_sf"/>
</dbReference>
<evidence type="ECO:0000313" key="3">
    <source>
        <dbReference type="Proteomes" id="UP001497600"/>
    </source>
</evidence>
<dbReference type="NCBIfam" id="TIGR00166">
    <property type="entry name" value="S6"/>
    <property type="match status" value="1"/>
</dbReference>